<reference evidence="1 2" key="1">
    <citation type="submission" date="2019-12" db="EMBL/GenBank/DDBJ databases">
        <authorList>
            <person name="Alioto T."/>
            <person name="Alioto T."/>
            <person name="Gomez Garrido J."/>
        </authorList>
    </citation>
    <scope>NUCLEOTIDE SEQUENCE [LARGE SCALE GENOMIC DNA]</scope>
</reference>
<proteinExistence type="predicted"/>
<comment type="caution">
    <text evidence="1">The sequence shown here is derived from an EMBL/GenBank/DDBJ whole genome shotgun (WGS) entry which is preliminary data.</text>
</comment>
<name>A0A8S0STN4_OLEEU</name>
<keyword evidence="2" id="KW-1185">Reference proteome</keyword>
<dbReference type="EMBL" id="CACTIH010005509">
    <property type="protein sequence ID" value="CAA2995824.1"/>
    <property type="molecule type" value="Genomic_DNA"/>
</dbReference>
<organism evidence="1 2">
    <name type="scientific">Olea europaea subsp. europaea</name>
    <dbReference type="NCBI Taxonomy" id="158383"/>
    <lineage>
        <taxon>Eukaryota</taxon>
        <taxon>Viridiplantae</taxon>
        <taxon>Streptophyta</taxon>
        <taxon>Embryophyta</taxon>
        <taxon>Tracheophyta</taxon>
        <taxon>Spermatophyta</taxon>
        <taxon>Magnoliopsida</taxon>
        <taxon>eudicotyledons</taxon>
        <taxon>Gunneridae</taxon>
        <taxon>Pentapetalae</taxon>
        <taxon>asterids</taxon>
        <taxon>lamiids</taxon>
        <taxon>Lamiales</taxon>
        <taxon>Oleaceae</taxon>
        <taxon>Oleeae</taxon>
        <taxon>Olea</taxon>
    </lineage>
</organism>
<dbReference type="Gramene" id="OE9A022661T1">
    <property type="protein sequence ID" value="OE9A022661C1"/>
    <property type="gene ID" value="OE9A022661"/>
</dbReference>
<gene>
    <name evidence="1" type="ORF">OLEA9_A022661</name>
</gene>
<dbReference type="AlphaFoldDB" id="A0A8S0STN4"/>
<sequence length="60" mass="6711">MDGPFVESADDERENDRAVLLAEDEEREAAEIGYKAISPHQKSGRVFKPYEPAIAVVQVH</sequence>
<evidence type="ECO:0000313" key="1">
    <source>
        <dbReference type="EMBL" id="CAA2995824.1"/>
    </source>
</evidence>
<protein>
    <submittedName>
        <fullName evidence="1">50S ribosomal L21, mitochondrial-like</fullName>
    </submittedName>
</protein>
<evidence type="ECO:0000313" key="2">
    <source>
        <dbReference type="Proteomes" id="UP000594638"/>
    </source>
</evidence>
<dbReference type="Proteomes" id="UP000594638">
    <property type="component" value="Unassembled WGS sequence"/>
</dbReference>
<accession>A0A8S0STN4</accession>